<name>A0ABS6BDV9_9NOCA</name>
<dbReference type="EMBL" id="JAHKNI010000028">
    <property type="protein sequence ID" value="MBU3067966.1"/>
    <property type="molecule type" value="Genomic_DNA"/>
</dbReference>
<accession>A0ABS6BDV9</accession>
<protein>
    <submittedName>
        <fullName evidence="2">DUF1772 domain-containing protein</fullName>
    </submittedName>
</protein>
<gene>
    <name evidence="2" type="ORF">KO481_41445</name>
</gene>
<feature type="transmembrane region" description="Helical" evidence="1">
    <location>
        <begin position="27"/>
        <end position="49"/>
    </location>
</feature>
<evidence type="ECO:0000313" key="3">
    <source>
        <dbReference type="Proteomes" id="UP000733379"/>
    </source>
</evidence>
<feature type="transmembrane region" description="Helical" evidence="1">
    <location>
        <begin position="69"/>
        <end position="92"/>
    </location>
</feature>
<sequence>MIENTHFVPVAAAEGSGTLRGFGSATLVVATIVAGLMAGLFAAFAYAVMPGLKRSGDAAFVEVMQNINVAIVNPLFMTLFMGGVAVGLAAVVTNWRTGDPAVRYLIIAGFVCYVLMFLITSGISVPLNDQLAAARPTDAAGARARFEGPWVTWNIARALVSTGSFGAFALALLRAR</sequence>
<dbReference type="InterPro" id="IPR013901">
    <property type="entry name" value="Anthrone_oxy"/>
</dbReference>
<reference evidence="2 3" key="1">
    <citation type="submission" date="2021-06" db="EMBL/GenBank/DDBJ databases">
        <title>Actinomycetes sequencing.</title>
        <authorList>
            <person name="Shan Q."/>
        </authorList>
    </citation>
    <scope>NUCLEOTIDE SEQUENCE [LARGE SCALE GENOMIC DNA]</scope>
    <source>
        <strain evidence="2 3">NEAU-G5</strain>
    </source>
</reference>
<proteinExistence type="predicted"/>
<feature type="transmembrane region" description="Helical" evidence="1">
    <location>
        <begin position="104"/>
        <end position="125"/>
    </location>
</feature>
<feature type="transmembrane region" description="Helical" evidence="1">
    <location>
        <begin position="155"/>
        <end position="173"/>
    </location>
</feature>
<keyword evidence="1" id="KW-0812">Transmembrane</keyword>
<keyword evidence="3" id="KW-1185">Reference proteome</keyword>
<keyword evidence="1" id="KW-0472">Membrane</keyword>
<comment type="caution">
    <text evidence="2">The sequence shown here is derived from an EMBL/GenBank/DDBJ whole genome shotgun (WGS) entry which is preliminary data.</text>
</comment>
<organism evidence="2 3">
    <name type="scientific">Nocardia albiluteola</name>
    <dbReference type="NCBI Taxonomy" id="2842303"/>
    <lineage>
        <taxon>Bacteria</taxon>
        <taxon>Bacillati</taxon>
        <taxon>Actinomycetota</taxon>
        <taxon>Actinomycetes</taxon>
        <taxon>Mycobacteriales</taxon>
        <taxon>Nocardiaceae</taxon>
        <taxon>Nocardia</taxon>
    </lineage>
</organism>
<dbReference type="Pfam" id="PF08592">
    <property type="entry name" value="Anthrone_oxy"/>
    <property type="match status" value="1"/>
</dbReference>
<dbReference type="Proteomes" id="UP000733379">
    <property type="component" value="Unassembled WGS sequence"/>
</dbReference>
<evidence type="ECO:0000313" key="2">
    <source>
        <dbReference type="EMBL" id="MBU3067966.1"/>
    </source>
</evidence>
<keyword evidence="1" id="KW-1133">Transmembrane helix</keyword>
<evidence type="ECO:0000256" key="1">
    <source>
        <dbReference type="SAM" id="Phobius"/>
    </source>
</evidence>